<dbReference type="Pfam" id="PF05048">
    <property type="entry name" value="NosD"/>
    <property type="match status" value="1"/>
</dbReference>
<evidence type="ECO:0000256" key="1">
    <source>
        <dbReference type="SAM" id="SignalP"/>
    </source>
</evidence>
<dbReference type="InterPro" id="IPR011050">
    <property type="entry name" value="Pectin_lyase_fold/virulence"/>
</dbReference>
<proteinExistence type="predicted"/>
<accession>A0AA96LGP5</accession>
<dbReference type="InterPro" id="IPR007742">
    <property type="entry name" value="NosD_dom"/>
</dbReference>
<dbReference type="RefSeq" id="WP_315606471.1">
    <property type="nucleotide sequence ID" value="NZ_CP130318.1"/>
</dbReference>
<evidence type="ECO:0000313" key="3">
    <source>
        <dbReference type="EMBL" id="WNQ12693.1"/>
    </source>
</evidence>
<keyword evidence="1" id="KW-0732">Signal</keyword>
<organism evidence="3 4">
    <name type="scientific">Paenibacillus aurantius</name>
    <dbReference type="NCBI Taxonomy" id="2918900"/>
    <lineage>
        <taxon>Bacteria</taxon>
        <taxon>Bacillati</taxon>
        <taxon>Bacillota</taxon>
        <taxon>Bacilli</taxon>
        <taxon>Bacillales</taxon>
        <taxon>Paenibacillaceae</taxon>
        <taxon>Paenibacillus</taxon>
    </lineage>
</organism>
<feature type="signal peptide" evidence="1">
    <location>
        <begin position="1"/>
        <end position="25"/>
    </location>
</feature>
<dbReference type="AlphaFoldDB" id="A0AA96LGP5"/>
<feature type="domain" description="Periplasmic copper-binding protein NosD beta helix" evidence="2">
    <location>
        <begin position="331"/>
        <end position="458"/>
    </location>
</feature>
<name>A0AA96LGP5_9BACL</name>
<protein>
    <submittedName>
        <fullName evidence="3">Right-handed parallel beta-helix repeat-containing protein</fullName>
    </submittedName>
</protein>
<dbReference type="KEGG" id="paun:MJA45_06585"/>
<dbReference type="Proteomes" id="UP001305702">
    <property type="component" value="Chromosome"/>
</dbReference>
<dbReference type="InterPro" id="IPR006626">
    <property type="entry name" value="PbH1"/>
</dbReference>
<dbReference type="SMART" id="SM00710">
    <property type="entry name" value="PbH1"/>
    <property type="match status" value="7"/>
</dbReference>
<dbReference type="EMBL" id="CP130318">
    <property type="protein sequence ID" value="WNQ12693.1"/>
    <property type="molecule type" value="Genomic_DNA"/>
</dbReference>
<dbReference type="InterPro" id="IPR012334">
    <property type="entry name" value="Pectin_lyas_fold"/>
</dbReference>
<evidence type="ECO:0000313" key="4">
    <source>
        <dbReference type="Proteomes" id="UP001305702"/>
    </source>
</evidence>
<dbReference type="SUPFAM" id="SSF51126">
    <property type="entry name" value="Pectin lyase-like"/>
    <property type="match status" value="2"/>
</dbReference>
<keyword evidence="4" id="KW-1185">Reference proteome</keyword>
<evidence type="ECO:0000259" key="2">
    <source>
        <dbReference type="Pfam" id="PF05048"/>
    </source>
</evidence>
<reference evidence="3 4" key="1">
    <citation type="submission" date="2022-02" db="EMBL/GenBank/DDBJ databases">
        <title>Paenibacillus sp. MBLB1776 Whole Genome Shotgun Sequencing.</title>
        <authorList>
            <person name="Hwang C.Y."/>
            <person name="Cho E.-S."/>
            <person name="Seo M.-J."/>
        </authorList>
    </citation>
    <scope>NUCLEOTIDE SEQUENCE [LARGE SCALE GENOMIC DNA]</scope>
    <source>
        <strain evidence="3 4">MBLB1776</strain>
    </source>
</reference>
<feature type="chain" id="PRO_5041708351" evidence="1">
    <location>
        <begin position="26"/>
        <end position="725"/>
    </location>
</feature>
<dbReference type="Gene3D" id="2.160.20.10">
    <property type="entry name" value="Single-stranded right-handed beta-helix, Pectin lyase-like"/>
    <property type="match status" value="3"/>
</dbReference>
<gene>
    <name evidence="3" type="ORF">MJA45_06585</name>
</gene>
<sequence length="725" mass="78513">MKTISKAMLSSLLVLGLLPAANASAEPPSTSLTASAAVTAVGADALPQKIYELELSRWGIYNNNTHPAETTDGLNKALKWASEQGYTVFKVPAGTYLIRKEDGKTFDDPKARINMVSNMTFLMDDKAVLQKETNGYPSYTLFKIGPGVKNVTLKGGTYRGDKDTHNYSIKGTHEGGYGIITSGAEKVTIDGIKAVNFTGDGLSVGSMGSLIDEYYAGEFKSGSVDAKGKLIPDSSKTRLEKISLTHPYFQIQRTFQLMHQQNLAQEAVNYIAYFYKSDGTFLSSLDTKAVNRPMGWGVNDIPAGAAYMNVVFPIAKVDPKVYLEFWMQGVSRNVVVRNSEFAYNRRQGITVGGAQNVKIENNRIHDMKGTAPQSGIDLEAGYLLNDGVHIKGNDFYNNQAYDVVLYDGRNAIVEGNHLGSRSIGLATTEHFKYATIVNNHFDGSNIVTYNNAAFLNNRMNDGMASFLGKDLVLDGMQFTDTLVNLTSTVPFGIQVTNIAVTNTKKKNTPLTININPLKLTNVTIKGQAAFDSLSGNAADGSVFDRLSITDFTRTQLPRGTYNDCIFDAALGQVGAAVNNTGSYEFNRCTFTAAKNPLEINSYHGMPDSVSVKGSTINVTGDNSMALSLQAGRKILIENNRVNAGNYPYETLAAVQVNGYWDRTKPNKIGQLTIKGNTIQTKGKAVGISTIYAGTGAPAFTLENNTLIGSIGKFKGNDRITGTVLK</sequence>